<reference evidence="16" key="1">
    <citation type="submission" date="2021-01" db="EMBL/GenBank/DDBJ databases">
        <authorList>
            <person name="Zahm M."/>
            <person name="Roques C."/>
            <person name="Cabau C."/>
            <person name="Klopp C."/>
            <person name="Donnadieu C."/>
            <person name="Jouanno E."/>
            <person name="Lampietro C."/>
            <person name="Louis A."/>
            <person name="Herpin A."/>
            <person name="Echchiki A."/>
            <person name="Berthelot C."/>
            <person name="Parey E."/>
            <person name="Roest-Crollius H."/>
            <person name="Braasch I."/>
            <person name="Postlethwait J."/>
            <person name="Bobe J."/>
            <person name="Montfort J."/>
            <person name="Bouchez O."/>
            <person name="Begum T."/>
            <person name="Mejri S."/>
            <person name="Adams A."/>
            <person name="Chen W.-J."/>
            <person name="Guiguen Y."/>
        </authorList>
    </citation>
    <scope>NUCLEOTIDE SEQUENCE</scope>
    <source>
        <strain evidence="16">YG-15Mar2019-1</strain>
        <tissue evidence="16">Brain</tissue>
    </source>
</reference>
<keyword evidence="9" id="KW-1015">Disulfide bond</keyword>
<evidence type="ECO:0000256" key="2">
    <source>
        <dbReference type="ARBA" id="ARBA00004613"/>
    </source>
</evidence>
<comment type="caution">
    <text evidence="16">The sequence shown here is derived from an EMBL/GenBank/DDBJ whole genome shotgun (WGS) entry which is preliminary data.</text>
</comment>
<dbReference type="PRINTS" id="PR00802">
    <property type="entry name" value="SERUMALBUMIN"/>
</dbReference>
<evidence type="ECO:0000256" key="5">
    <source>
        <dbReference type="ARBA" id="ARBA00022525"/>
    </source>
</evidence>
<comment type="function">
    <text evidence="1">Involved in vitamin D transport and storage, scavenging of extracellular G-actin, enhancement of the chemotactic activity of C5 alpha for neutrophils in inflammation and macrophage activation.</text>
</comment>
<keyword evidence="10" id="KW-0009">Actin-binding</keyword>
<evidence type="ECO:0000256" key="14">
    <source>
        <dbReference type="SAM" id="SignalP"/>
    </source>
</evidence>
<evidence type="ECO:0000256" key="6">
    <source>
        <dbReference type="ARBA" id="ARBA00022729"/>
    </source>
</evidence>
<evidence type="ECO:0000256" key="7">
    <source>
        <dbReference type="ARBA" id="ARBA00022737"/>
    </source>
</evidence>
<evidence type="ECO:0000259" key="15">
    <source>
        <dbReference type="PROSITE" id="PS51438"/>
    </source>
</evidence>
<dbReference type="Pfam" id="PF09164">
    <property type="entry name" value="VitD-bind_III"/>
    <property type="match status" value="1"/>
</dbReference>
<keyword evidence="5" id="KW-0964">Secreted</keyword>
<evidence type="ECO:0000256" key="4">
    <source>
        <dbReference type="ARBA" id="ARBA00022448"/>
    </source>
</evidence>
<dbReference type="Gene3D" id="1.10.246.10">
    <property type="match status" value="5"/>
</dbReference>
<feature type="domain" description="Albumin" evidence="15">
    <location>
        <begin position="211"/>
        <end position="394"/>
    </location>
</feature>
<dbReference type="GO" id="GO:0072562">
    <property type="term" value="C:blood microparticle"/>
    <property type="evidence" value="ECO:0007669"/>
    <property type="project" value="TreeGrafter"/>
</dbReference>
<dbReference type="Pfam" id="PF00273">
    <property type="entry name" value="Serum_albumin"/>
    <property type="match status" value="2"/>
</dbReference>
<comment type="subunit">
    <text evidence="13">Associates with membrane-bound immunoglobulin on the surface of B-lymphocytes and with IgG Fc receptor on the membranes of T-lymphocytes. Interacts with LRP2; the interaction is required for renal uptake of GC in complex with 25-hydroxyvitamin D3.</text>
</comment>
<dbReference type="PANTHER" id="PTHR11385">
    <property type="entry name" value="SERUM ALBUMIN-RELATED"/>
    <property type="match status" value="1"/>
</dbReference>
<dbReference type="GO" id="GO:0090482">
    <property type="term" value="F:vitamin transmembrane transporter activity"/>
    <property type="evidence" value="ECO:0007669"/>
    <property type="project" value="InterPro"/>
</dbReference>
<keyword evidence="8" id="KW-0848">Vitamin D</keyword>
<keyword evidence="6 14" id="KW-0732">Signal</keyword>
<dbReference type="PRINTS" id="PR00804">
    <property type="entry name" value="VITAMNDBNDNG"/>
</dbReference>
<keyword evidence="4" id="KW-0813">Transport</keyword>
<accession>A0A9D3Q7T6</accession>
<comment type="subcellular location">
    <subcellularLocation>
        <location evidence="2">Secreted</location>
    </subcellularLocation>
</comment>
<dbReference type="SUPFAM" id="SSF48552">
    <property type="entry name" value="Serum albumin-like"/>
    <property type="match status" value="3"/>
</dbReference>
<evidence type="ECO:0000313" key="17">
    <source>
        <dbReference type="Proteomes" id="UP001046870"/>
    </source>
</evidence>
<dbReference type="OrthoDB" id="9874779at2759"/>
<dbReference type="InterPro" id="IPR020858">
    <property type="entry name" value="Serum_albumin-like"/>
</dbReference>
<dbReference type="AlphaFoldDB" id="A0A9D3Q7T6"/>
<proteinExistence type="predicted"/>
<evidence type="ECO:0000256" key="8">
    <source>
        <dbReference type="ARBA" id="ARBA00022897"/>
    </source>
</evidence>
<feature type="chain" id="PRO_5039667430" description="Vitamin D-binding protein" evidence="14">
    <location>
        <begin position="19"/>
        <end position="478"/>
    </location>
</feature>
<dbReference type="InterPro" id="IPR015247">
    <property type="entry name" value="VitD-bind_III"/>
</dbReference>
<evidence type="ECO:0000256" key="11">
    <source>
        <dbReference type="ARBA" id="ARBA00029834"/>
    </source>
</evidence>
<dbReference type="GO" id="GO:0005737">
    <property type="term" value="C:cytoplasm"/>
    <property type="evidence" value="ECO:0007669"/>
    <property type="project" value="TreeGrafter"/>
</dbReference>
<keyword evidence="7" id="KW-0677">Repeat</keyword>
<dbReference type="InterPro" id="IPR000264">
    <property type="entry name" value="ALB/AFP/VDB"/>
</dbReference>
<evidence type="ECO:0000256" key="13">
    <source>
        <dbReference type="ARBA" id="ARBA00046813"/>
    </source>
</evidence>
<keyword evidence="17" id="KW-1185">Reference proteome</keyword>
<feature type="domain" description="Albumin" evidence="15">
    <location>
        <begin position="18"/>
        <end position="210"/>
    </location>
</feature>
<sequence length="478" mass="52809">MRTLHIVLVASLFTFGSARSRGKNYEKEKVCEGLNTLGKEKFKNLFTVLYSQKFPNGTFEEVRCVADEMLKLAEKCCSEGATPDCYDTGATSISDISCGKDSPFPKHPGIGKCCAEQGLERKLCLASLRYTAEELPSLLETTNEEVCEQYRQNASGYASRYMYELARRHRSTPAELVLNATARYLQMIEKCCSPVVSNPCFLSERLQQRESNVFLRFTSAVCQNQVNLKSHKTGLTVHYGSILGIPFEEASSIASYLHDGLAKYCLEPNGAYIIQEFTDFHGVLCNDSTLATKSAEFQKCCSKPPLGTLTCVDDLKKQTYVSTGTEQRLSPHVCSGAGQDAIERYLFDVGVKRPSVSLPVMATVADNFEGTVKLCCESADAEACMEGKKSHLKRITEFVSKADDICSQYFKLDFSAFRKKVLRDVEAELPQAGRGDADARAAVLVEFATTCCSRHAPPVQCQNRVEAFITPSEDDSAV</sequence>
<dbReference type="EMBL" id="JAFDVH010000004">
    <property type="protein sequence ID" value="KAG7481351.1"/>
    <property type="molecule type" value="Genomic_DNA"/>
</dbReference>
<dbReference type="SMART" id="SM00103">
    <property type="entry name" value="ALBUMIN"/>
    <property type="match status" value="2"/>
</dbReference>
<gene>
    <name evidence="16" type="ORF">MATL_G00065730</name>
</gene>
<dbReference type="InterPro" id="IPR000213">
    <property type="entry name" value="VitD-bd"/>
</dbReference>
<evidence type="ECO:0000313" key="16">
    <source>
        <dbReference type="EMBL" id="KAG7481351.1"/>
    </source>
</evidence>
<dbReference type="PANTHER" id="PTHR11385:SF11">
    <property type="entry name" value="VITAMIN D-BINDING PROTEIN"/>
    <property type="match status" value="1"/>
</dbReference>
<evidence type="ECO:0000256" key="12">
    <source>
        <dbReference type="ARBA" id="ARBA00032443"/>
    </source>
</evidence>
<name>A0A9D3Q7T6_MEGAT</name>
<feature type="signal peptide" evidence="14">
    <location>
        <begin position="1"/>
        <end position="18"/>
    </location>
</feature>
<evidence type="ECO:0000256" key="9">
    <source>
        <dbReference type="ARBA" id="ARBA00023157"/>
    </source>
</evidence>
<evidence type="ECO:0000256" key="1">
    <source>
        <dbReference type="ARBA" id="ARBA00002354"/>
    </source>
</evidence>
<dbReference type="GO" id="GO:0003779">
    <property type="term" value="F:actin binding"/>
    <property type="evidence" value="ECO:0007669"/>
    <property type="project" value="UniProtKB-KW"/>
</dbReference>
<dbReference type="InterPro" id="IPR014760">
    <property type="entry name" value="Serum_albumin_N"/>
</dbReference>
<evidence type="ECO:0000256" key="10">
    <source>
        <dbReference type="ARBA" id="ARBA00023203"/>
    </source>
</evidence>
<dbReference type="Proteomes" id="UP001046870">
    <property type="component" value="Chromosome 4"/>
</dbReference>
<evidence type="ECO:0000256" key="3">
    <source>
        <dbReference type="ARBA" id="ARBA00020134"/>
    </source>
</evidence>
<protein>
    <recommendedName>
        <fullName evidence="3">Vitamin D-binding protein</fullName>
    </recommendedName>
    <alternativeName>
        <fullName evidence="11">Gc-globulin</fullName>
    </alternativeName>
    <alternativeName>
        <fullName evidence="12">Group-specific component</fullName>
    </alternativeName>
</protein>
<dbReference type="GO" id="GO:0005499">
    <property type="term" value="F:vitamin D binding"/>
    <property type="evidence" value="ECO:0007669"/>
    <property type="project" value="UniProtKB-KW"/>
</dbReference>
<organism evidence="16 17">
    <name type="scientific">Megalops atlanticus</name>
    <name type="common">Tarpon</name>
    <name type="synonym">Clupea gigantea</name>
    <dbReference type="NCBI Taxonomy" id="7932"/>
    <lineage>
        <taxon>Eukaryota</taxon>
        <taxon>Metazoa</taxon>
        <taxon>Chordata</taxon>
        <taxon>Craniata</taxon>
        <taxon>Vertebrata</taxon>
        <taxon>Euteleostomi</taxon>
        <taxon>Actinopterygii</taxon>
        <taxon>Neopterygii</taxon>
        <taxon>Teleostei</taxon>
        <taxon>Elopiformes</taxon>
        <taxon>Megalopidae</taxon>
        <taxon>Megalops</taxon>
    </lineage>
</organism>
<dbReference type="PROSITE" id="PS51438">
    <property type="entry name" value="ALBUMIN_2"/>
    <property type="match status" value="2"/>
</dbReference>